<dbReference type="PROSITE" id="PS00027">
    <property type="entry name" value="HOMEOBOX_1"/>
    <property type="match status" value="1"/>
</dbReference>
<dbReference type="InterPro" id="IPR020479">
    <property type="entry name" value="HD_metazoa"/>
</dbReference>
<evidence type="ECO:0000256" key="5">
    <source>
        <dbReference type="ARBA" id="ARBA00023155"/>
    </source>
</evidence>
<evidence type="ECO:0000256" key="4">
    <source>
        <dbReference type="ARBA" id="ARBA00023125"/>
    </source>
</evidence>
<evidence type="ECO:0000256" key="3">
    <source>
        <dbReference type="ARBA" id="ARBA00022473"/>
    </source>
</evidence>
<dbReference type="InterPro" id="IPR001356">
    <property type="entry name" value="HD"/>
</dbReference>
<keyword evidence="5 7" id="KW-0371">Homeobox</keyword>
<name>A0AAU9X2G3_9CNID</name>
<evidence type="ECO:0000313" key="12">
    <source>
        <dbReference type="Proteomes" id="UP001159428"/>
    </source>
</evidence>
<protein>
    <recommendedName>
        <fullName evidence="10">Homeobox domain-containing protein</fullName>
    </recommendedName>
</protein>
<comment type="subcellular location">
    <subcellularLocation>
        <location evidence="1 7 8">Nucleus</location>
    </subcellularLocation>
</comment>
<feature type="compositionally biased region" description="Basic and acidic residues" evidence="9">
    <location>
        <begin position="13"/>
        <end position="27"/>
    </location>
</feature>
<keyword evidence="6 7" id="KW-0539">Nucleus</keyword>
<feature type="domain" description="Homeobox" evidence="10">
    <location>
        <begin position="96"/>
        <end position="156"/>
    </location>
</feature>
<dbReference type="InterPro" id="IPR017970">
    <property type="entry name" value="Homeobox_CS"/>
</dbReference>
<evidence type="ECO:0000256" key="8">
    <source>
        <dbReference type="RuleBase" id="RU000682"/>
    </source>
</evidence>
<dbReference type="Pfam" id="PF00046">
    <property type="entry name" value="Homeodomain"/>
    <property type="match status" value="1"/>
</dbReference>
<dbReference type="EMBL" id="CALNXJ010000028">
    <property type="protein sequence ID" value="CAH3134061.1"/>
    <property type="molecule type" value="Genomic_DNA"/>
</dbReference>
<dbReference type="GO" id="GO:0000981">
    <property type="term" value="F:DNA-binding transcription factor activity, RNA polymerase II-specific"/>
    <property type="evidence" value="ECO:0007669"/>
    <property type="project" value="InterPro"/>
</dbReference>
<feature type="region of interest" description="Disordered" evidence="9">
    <location>
        <begin position="12"/>
        <end position="99"/>
    </location>
</feature>
<dbReference type="CDD" id="cd00086">
    <property type="entry name" value="homeodomain"/>
    <property type="match status" value="1"/>
</dbReference>
<evidence type="ECO:0000256" key="9">
    <source>
        <dbReference type="SAM" id="MobiDB-lite"/>
    </source>
</evidence>
<keyword evidence="4 7" id="KW-0238">DNA-binding</keyword>
<feature type="compositionally biased region" description="Acidic residues" evidence="9">
    <location>
        <begin position="79"/>
        <end position="91"/>
    </location>
</feature>
<evidence type="ECO:0000256" key="6">
    <source>
        <dbReference type="ARBA" id="ARBA00023242"/>
    </source>
</evidence>
<dbReference type="InterPro" id="IPR009057">
    <property type="entry name" value="Homeodomain-like_sf"/>
</dbReference>
<dbReference type="Proteomes" id="UP001159428">
    <property type="component" value="Unassembled WGS sequence"/>
</dbReference>
<dbReference type="GO" id="GO:0030154">
    <property type="term" value="P:cell differentiation"/>
    <property type="evidence" value="ECO:0007669"/>
    <property type="project" value="TreeGrafter"/>
</dbReference>
<dbReference type="SMART" id="SM00389">
    <property type="entry name" value="HOX"/>
    <property type="match status" value="1"/>
</dbReference>
<dbReference type="PROSITE" id="PS50071">
    <property type="entry name" value="HOMEOBOX_2"/>
    <property type="match status" value="1"/>
</dbReference>
<dbReference type="SUPFAM" id="SSF46689">
    <property type="entry name" value="Homeodomain-like"/>
    <property type="match status" value="1"/>
</dbReference>
<reference evidence="11 12" key="1">
    <citation type="submission" date="2022-05" db="EMBL/GenBank/DDBJ databases">
        <authorList>
            <consortium name="Genoscope - CEA"/>
            <person name="William W."/>
        </authorList>
    </citation>
    <scope>NUCLEOTIDE SEQUENCE [LARGE SCALE GENOMIC DNA]</scope>
</reference>
<gene>
    <name evidence="11" type="ORF">PMEA_00015686</name>
</gene>
<evidence type="ECO:0000256" key="2">
    <source>
        <dbReference type="ARBA" id="ARBA00005661"/>
    </source>
</evidence>
<dbReference type="PANTHER" id="PTHR24340">
    <property type="entry name" value="HOMEOBOX PROTEIN NKX"/>
    <property type="match status" value="1"/>
</dbReference>
<dbReference type="PANTHER" id="PTHR24340:SF82">
    <property type="entry name" value="HOMEOBOX PROTEIN VND"/>
    <property type="match status" value="1"/>
</dbReference>
<comment type="similarity">
    <text evidence="2">Belongs to the NK-2 homeobox family.</text>
</comment>
<sequence length="230" mass="26590">MSSFSIDSILALEESKCGRRQGNETRKNVTSLSLEELRDQEISTSKCEERNSSSPDSSPARGTEQSSYEADSTERLDVEDFSNENENDPETEIPNTKKRKRRVLFSKAQIFELERRFRQQRYLSAPEREQLARLINLSPTQVKIWFQNHRYKFKKQIGDKGHLASEALPFMSPRLVPVPVLVHEGQPCYRHRTLTTPRQEFSNGFSGYPPVPFLYSSTGAVYNNRFWGFS</sequence>
<dbReference type="FunFam" id="1.10.10.60:FF:000101">
    <property type="entry name" value="NK2 homeobox 8"/>
    <property type="match status" value="1"/>
</dbReference>
<feature type="compositionally biased region" description="Basic and acidic residues" evidence="9">
    <location>
        <begin position="35"/>
        <end position="51"/>
    </location>
</feature>
<accession>A0AAU9X2G3</accession>
<evidence type="ECO:0000256" key="7">
    <source>
        <dbReference type="PROSITE-ProRule" id="PRU00108"/>
    </source>
</evidence>
<comment type="caution">
    <text evidence="11">The sequence shown here is derived from an EMBL/GenBank/DDBJ whole genome shotgun (WGS) entry which is preliminary data.</text>
</comment>
<keyword evidence="3" id="KW-0217">Developmental protein</keyword>
<evidence type="ECO:0000259" key="10">
    <source>
        <dbReference type="PROSITE" id="PS50071"/>
    </source>
</evidence>
<dbReference type="Gene3D" id="1.10.10.60">
    <property type="entry name" value="Homeodomain-like"/>
    <property type="match status" value="1"/>
</dbReference>
<evidence type="ECO:0000256" key="1">
    <source>
        <dbReference type="ARBA" id="ARBA00004123"/>
    </source>
</evidence>
<dbReference type="AlphaFoldDB" id="A0AAU9X2G3"/>
<organism evidence="11 12">
    <name type="scientific">Pocillopora meandrina</name>
    <dbReference type="NCBI Taxonomy" id="46732"/>
    <lineage>
        <taxon>Eukaryota</taxon>
        <taxon>Metazoa</taxon>
        <taxon>Cnidaria</taxon>
        <taxon>Anthozoa</taxon>
        <taxon>Hexacorallia</taxon>
        <taxon>Scleractinia</taxon>
        <taxon>Astrocoeniina</taxon>
        <taxon>Pocilloporidae</taxon>
        <taxon>Pocillopora</taxon>
    </lineage>
</organism>
<dbReference type="GO" id="GO:0000978">
    <property type="term" value="F:RNA polymerase II cis-regulatory region sequence-specific DNA binding"/>
    <property type="evidence" value="ECO:0007669"/>
    <property type="project" value="TreeGrafter"/>
</dbReference>
<feature type="DNA-binding region" description="Homeobox" evidence="7">
    <location>
        <begin position="98"/>
        <end position="157"/>
    </location>
</feature>
<dbReference type="InterPro" id="IPR050394">
    <property type="entry name" value="Homeobox_NK-like"/>
</dbReference>
<dbReference type="PRINTS" id="PR00024">
    <property type="entry name" value="HOMEOBOX"/>
</dbReference>
<proteinExistence type="inferred from homology"/>
<keyword evidence="12" id="KW-1185">Reference proteome</keyword>
<dbReference type="GO" id="GO:0005634">
    <property type="term" value="C:nucleus"/>
    <property type="evidence" value="ECO:0007669"/>
    <property type="project" value="UniProtKB-SubCell"/>
</dbReference>
<evidence type="ECO:0000313" key="11">
    <source>
        <dbReference type="EMBL" id="CAH3134061.1"/>
    </source>
</evidence>